<protein>
    <submittedName>
        <fullName evidence="1">Uncharacterized protein</fullName>
    </submittedName>
</protein>
<name>A0AAV7SH86_PLEWA</name>
<feature type="non-terminal residue" evidence="1">
    <location>
        <position position="1"/>
    </location>
</feature>
<feature type="non-terminal residue" evidence="1">
    <location>
        <position position="50"/>
    </location>
</feature>
<comment type="caution">
    <text evidence="1">The sequence shown here is derived from an EMBL/GenBank/DDBJ whole genome shotgun (WGS) entry which is preliminary data.</text>
</comment>
<evidence type="ECO:0000313" key="1">
    <source>
        <dbReference type="EMBL" id="KAJ1163445.1"/>
    </source>
</evidence>
<keyword evidence="2" id="KW-1185">Reference proteome</keyword>
<gene>
    <name evidence="1" type="ORF">NDU88_003903</name>
</gene>
<organism evidence="1 2">
    <name type="scientific">Pleurodeles waltl</name>
    <name type="common">Iberian ribbed newt</name>
    <dbReference type="NCBI Taxonomy" id="8319"/>
    <lineage>
        <taxon>Eukaryota</taxon>
        <taxon>Metazoa</taxon>
        <taxon>Chordata</taxon>
        <taxon>Craniata</taxon>
        <taxon>Vertebrata</taxon>
        <taxon>Euteleostomi</taxon>
        <taxon>Amphibia</taxon>
        <taxon>Batrachia</taxon>
        <taxon>Caudata</taxon>
        <taxon>Salamandroidea</taxon>
        <taxon>Salamandridae</taxon>
        <taxon>Pleurodelinae</taxon>
        <taxon>Pleurodeles</taxon>
    </lineage>
</organism>
<dbReference type="AlphaFoldDB" id="A0AAV7SH86"/>
<proteinExistence type="predicted"/>
<evidence type="ECO:0000313" key="2">
    <source>
        <dbReference type="Proteomes" id="UP001066276"/>
    </source>
</evidence>
<dbReference type="EMBL" id="JANPWB010000008">
    <property type="protein sequence ID" value="KAJ1163445.1"/>
    <property type="molecule type" value="Genomic_DNA"/>
</dbReference>
<reference evidence="1" key="1">
    <citation type="journal article" date="2022" name="bioRxiv">
        <title>Sequencing and chromosome-scale assembly of the giantPleurodeles waltlgenome.</title>
        <authorList>
            <person name="Brown T."/>
            <person name="Elewa A."/>
            <person name="Iarovenko S."/>
            <person name="Subramanian E."/>
            <person name="Araus A.J."/>
            <person name="Petzold A."/>
            <person name="Susuki M."/>
            <person name="Suzuki K.-i.T."/>
            <person name="Hayashi T."/>
            <person name="Toyoda A."/>
            <person name="Oliveira C."/>
            <person name="Osipova E."/>
            <person name="Leigh N.D."/>
            <person name="Simon A."/>
            <person name="Yun M.H."/>
        </authorList>
    </citation>
    <scope>NUCLEOTIDE SEQUENCE</scope>
    <source>
        <strain evidence="1">20211129_DDA</strain>
        <tissue evidence="1">Liver</tissue>
    </source>
</reference>
<accession>A0AAV7SH86</accession>
<sequence length="50" mass="5594">NGITSDHIGWRCGSMPMKKNLHTPHRFWHYLLFHSLGVGGSKFIGGLSSQ</sequence>
<dbReference type="Proteomes" id="UP001066276">
    <property type="component" value="Chromosome 4_2"/>
</dbReference>